<dbReference type="Proteomes" id="UP000555728">
    <property type="component" value="Unassembled WGS sequence"/>
</dbReference>
<keyword evidence="2" id="KW-1185">Reference proteome</keyword>
<protein>
    <submittedName>
        <fullName evidence="1">Uncharacterized protein</fullName>
    </submittedName>
</protein>
<reference evidence="1 2" key="1">
    <citation type="submission" date="2020-08" db="EMBL/GenBank/DDBJ databases">
        <title>Genome sequencing of Purple Non-Sulfur Bacteria from various extreme environments.</title>
        <authorList>
            <person name="Mayer M."/>
        </authorList>
    </citation>
    <scope>NUCLEOTIDE SEQUENCE [LARGE SCALE GENOMIC DNA]</scope>
    <source>
        <strain evidence="1 2">JA135</strain>
    </source>
</reference>
<gene>
    <name evidence="1" type="ORF">GGD88_002627</name>
</gene>
<evidence type="ECO:0000313" key="2">
    <source>
        <dbReference type="Proteomes" id="UP000555728"/>
    </source>
</evidence>
<accession>A0A7W6S1X1</accession>
<sequence>MTPESGTNAVPELPNTLFASGRSVLAKFGYRHLEDGELREDWAEMWDLLRGDFASAGGGAVPAYDALGAAAQAAAREYMARRLIADRNLETCERWHVRIFSDGVQTDAVESYAIARDAYEDSVEAFGAARERLEQVLRQG</sequence>
<dbReference type="EMBL" id="JACIGI010000023">
    <property type="protein sequence ID" value="MBB4286885.1"/>
    <property type="molecule type" value="Genomic_DNA"/>
</dbReference>
<organism evidence="1 2">
    <name type="scientific">Roseospira goensis</name>
    <dbReference type="NCBI Taxonomy" id="391922"/>
    <lineage>
        <taxon>Bacteria</taxon>
        <taxon>Pseudomonadati</taxon>
        <taxon>Pseudomonadota</taxon>
        <taxon>Alphaproteobacteria</taxon>
        <taxon>Rhodospirillales</taxon>
        <taxon>Rhodospirillaceae</taxon>
        <taxon>Roseospira</taxon>
    </lineage>
</organism>
<dbReference type="RefSeq" id="WP_221237140.1">
    <property type="nucleotide sequence ID" value="NZ_JACIGI010000023.1"/>
</dbReference>
<proteinExistence type="predicted"/>
<name>A0A7W6S1X1_9PROT</name>
<evidence type="ECO:0000313" key="1">
    <source>
        <dbReference type="EMBL" id="MBB4286885.1"/>
    </source>
</evidence>
<dbReference type="AlphaFoldDB" id="A0A7W6S1X1"/>
<comment type="caution">
    <text evidence="1">The sequence shown here is derived from an EMBL/GenBank/DDBJ whole genome shotgun (WGS) entry which is preliminary data.</text>
</comment>